<comment type="caution">
    <text evidence="1">The sequence shown here is derived from an EMBL/GenBank/DDBJ whole genome shotgun (WGS) entry which is preliminary data.</text>
</comment>
<sequence>MPHFCTIDEGTRLSGEPRLAGYAYILARQSPAQPCADSKRGRASTAVRLVGTGQSRSLLGVSLVLVRRMEARTRLDRR</sequence>
<evidence type="ECO:0000313" key="2">
    <source>
        <dbReference type="Proteomes" id="UP001575622"/>
    </source>
</evidence>
<gene>
    <name evidence="1" type="ORF">ACEU3E_27425</name>
</gene>
<reference evidence="1 2" key="1">
    <citation type="submission" date="2024-09" db="EMBL/GenBank/DDBJ databases">
        <authorList>
            <person name="Makale K.P.P."/>
            <person name="Makhzoum A."/>
            <person name="Rantong G."/>
            <person name="Rahube T.O."/>
        </authorList>
    </citation>
    <scope>NUCLEOTIDE SEQUENCE [LARGE SCALE GENOMIC DNA]</scope>
    <source>
        <strain evidence="1 2">KM_D13</strain>
    </source>
</reference>
<name>A0ABV4V769_9BACL</name>
<organism evidence="1 2">
    <name type="scientific">Paenibacillus oleatilyticus</name>
    <dbReference type="NCBI Taxonomy" id="2594886"/>
    <lineage>
        <taxon>Bacteria</taxon>
        <taxon>Bacillati</taxon>
        <taxon>Bacillota</taxon>
        <taxon>Bacilli</taxon>
        <taxon>Bacillales</taxon>
        <taxon>Paenibacillaceae</taxon>
        <taxon>Paenibacillus</taxon>
    </lineage>
</organism>
<keyword evidence="2" id="KW-1185">Reference proteome</keyword>
<dbReference type="Proteomes" id="UP001575622">
    <property type="component" value="Unassembled WGS sequence"/>
</dbReference>
<accession>A0ABV4V769</accession>
<dbReference type="EMBL" id="JBHDLN010000017">
    <property type="protein sequence ID" value="MFB0845927.1"/>
    <property type="molecule type" value="Genomic_DNA"/>
</dbReference>
<dbReference type="RefSeq" id="WP_373955941.1">
    <property type="nucleotide sequence ID" value="NZ_JBHDLN010000017.1"/>
</dbReference>
<protein>
    <submittedName>
        <fullName evidence="1">Uncharacterized protein</fullName>
    </submittedName>
</protein>
<evidence type="ECO:0000313" key="1">
    <source>
        <dbReference type="EMBL" id="MFB0845927.1"/>
    </source>
</evidence>
<proteinExistence type="predicted"/>